<proteinExistence type="predicted"/>
<accession>A0ABW9HRK2</accession>
<dbReference type="RefSeq" id="WP_162689601.1">
    <property type="nucleotide sequence ID" value="NZ_JBJVNI010000009.1"/>
</dbReference>
<evidence type="ECO:0000313" key="2">
    <source>
        <dbReference type="EMBL" id="MFM9610702.1"/>
    </source>
</evidence>
<comment type="caution">
    <text evidence="2">The sequence shown here is derived from an EMBL/GenBank/DDBJ whole genome shotgun (WGS) entry which is preliminary data.</text>
</comment>
<dbReference type="EMBL" id="JBJVNI010000009">
    <property type="protein sequence ID" value="MFM9610702.1"/>
    <property type="molecule type" value="Genomic_DNA"/>
</dbReference>
<sequence>MPTSPPAEAPPLLPAPPPPEPELRPAHEMFLAVMAAPHLKRAPGRCR</sequence>
<name>A0ABW9HRK2_9ACTN</name>
<protein>
    <submittedName>
        <fullName evidence="2">Uncharacterized protein</fullName>
    </submittedName>
</protein>
<evidence type="ECO:0000256" key="1">
    <source>
        <dbReference type="SAM" id="MobiDB-lite"/>
    </source>
</evidence>
<feature type="region of interest" description="Disordered" evidence="1">
    <location>
        <begin position="1"/>
        <end position="25"/>
    </location>
</feature>
<keyword evidence="3" id="KW-1185">Reference proteome</keyword>
<organism evidence="2 3">
    <name type="scientific">Streptomyces niveiscabiei</name>
    <dbReference type="NCBI Taxonomy" id="164115"/>
    <lineage>
        <taxon>Bacteria</taxon>
        <taxon>Bacillati</taxon>
        <taxon>Actinomycetota</taxon>
        <taxon>Actinomycetes</taxon>
        <taxon>Kitasatosporales</taxon>
        <taxon>Streptomycetaceae</taxon>
        <taxon>Streptomyces</taxon>
    </lineage>
</organism>
<gene>
    <name evidence="2" type="ORF">ACKI18_18560</name>
</gene>
<dbReference type="Proteomes" id="UP001631957">
    <property type="component" value="Unassembled WGS sequence"/>
</dbReference>
<reference evidence="2 3" key="1">
    <citation type="submission" date="2024-12" db="EMBL/GenBank/DDBJ databases">
        <title>Forecasting of Potato common scab and diversities of Pathogenic streptomyces spp. in china.</title>
        <authorList>
            <person name="Handique U."/>
            <person name="Wu J."/>
        </authorList>
    </citation>
    <scope>NUCLEOTIDE SEQUENCE [LARGE SCALE GENOMIC DNA]</scope>
    <source>
        <strain evidence="2 3">ZRIMU1530</strain>
    </source>
</reference>
<evidence type="ECO:0000313" key="3">
    <source>
        <dbReference type="Proteomes" id="UP001631957"/>
    </source>
</evidence>
<feature type="compositionally biased region" description="Pro residues" evidence="1">
    <location>
        <begin position="1"/>
        <end position="20"/>
    </location>
</feature>